<protein>
    <submittedName>
        <fullName evidence="2">Mitochondrial protein</fullName>
    </submittedName>
</protein>
<evidence type="ECO:0000313" key="3">
    <source>
        <dbReference type="Proteomes" id="UP000237347"/>
    </source>
</evidence>
<dbReference type="Proteomes" id="UP000237347">
    <property type="component" value="Unassembled WGS sequence"/>
</dbReference>
<accession>A0AAW0L4M6</accession>
<dbReference type="EMBL" id="PKMF04000169">
    <property type="protein sequence ID" value="KAK7845531.1"/>
    <property type="molecule type" value="Genomic_DNA"/>
</dbReference>
<feature type="region of interest" description="Disordered" evidence="1">
    <location>
        <begin position="19"/>
        <end position="63"/>
    </location>
</feature>
<name>A0AAW0L4M6_QUESU</name>
<comment type="caution">
    <text evidence="2">The sequence shown here is derived from an EMBL/GenBank/DDBJ whole genome shotgun (WGS) entry which is preliminary data.</text>
</comment>
<dbReference type="PANTHER" id="PTHR48161:SF2">
    <property type="entry name" value="ORF122B PROTEIN"/>
    <property type="match status" value="1"/>
</dbReference>
<dbReference type="AlphaFoldDB" id="A0AAW0L4M6"/>
<organism evidence="2 3">
    <name type="scientific">Quercus suber</name>
    <name type="common">Cork oak</name>
    <dbReference type="NCBI Taxonomy" id="58331"/>
    <lineage>
        <taxon>Eukaryota</taxon>
        <taxon>Viridiplantae</taxon>
        <taxon>Streptophyta</taxon>
        <taxon>Embryophyta</taxon>
        <taxon>Tracheophyta</taxon>
        <taxon>Spermatophyta</taxon>
        <taxon>Magnoliopsida</taxon>
        <taxon>eudicotyledons</taxon>
        <taxon>Gunneridae</taxon>
        <taxon>Pentapetalae</taxon>
        <taxon>rosids</taxon>
        <taxon>fabids</taxon>
        <taxon>Fagales</taxon>
        <taxon>Fagaceae</taxon>
        <taxon>Quercus</taxon>
    </lineage>
</organism>
<sequence length="88" mass="10003">MRMPHVGKCVPCHIPCLPKVPRGQTRHNRATTQAPLPPTKGDRRQPSQPYQDLQTRPERPRKATRLADRGSLEFLVCSKTFLSCLSKK</sequence>
<proteinExistence type="predicted"/>
<reference evidence="2 3" key="1">
    <citation type="journal article" date="2018" name="Sci. Data">
        <title>The draft genome sequence of cork oak.</title>
        <authorList>
            <person name="Ramos A.M."/>
            <person name="Usie A."/>
            <person name="Barbosa P."/>
            <person name="Barros P.M."/>
            <person name="Capote T."/>
            <person name="Chaves I."/>
            <person name="Simoes F."/>
            <person name="Abreu I."/>
            <person name="Carrasquinho I."/>
            <person name="Faro C."/>
            <person name="Guimaraes J.B."/>
            <person name="Mendonca D."/>
            <person name="Nobrega F."/>
            <person name="Rodrigues L."/>
            <person name="Saibo N.J.M."/>
            <person name="Varela M.C."/>
            <person name="Egas C."/>
            <person name="Matos J."/>
            <person name="Miguel C.M."/>
            <person name="Oliveira M.M."/>
            <person name="Ricardo C.P."/>
            <person name="Goncalves S."/>
        </authorList>
    </citation>
    <scope>NUCLEOTIDE SEQUENCE [LARGE SCALE GENOMIC DNA]</scope>
    <source>
        <strain evidence="3">cv. HL8</strain>
    </source>
</reference>
<gene>
    <name evidence="2" type="ORF">CFP56_009256</name>
</gene>
<evidence type="ECO:0000256" key="1">
    <source>
        <dbReference type="SAM" id="MobiDB-lite"/>
    </source>
</evidence>
<keyword evidence="3" id="KW-1185">Reference proteome</keyword>
<dbReference type="PANTHER" id="PTHR48161">
    <property type="entry name" value="BNACNNG12870D PROTEIN"/>
    <property type="match status" value="1"/>
</dbReference>
<evidence type="ECO:0000313" key="2">
    <source>
        <dbReference type="EMBL" id="KAK7845531.1"/>
    </source>
</evidence>